<evidence type="ECO:0000313" key="3">
    <source>
        <dbReference type="Proteomes" id="UP000000305"/>
    </source>
</evidence>
<dbReference type="HOGENOM" id="CLU_1086877_0_0_1"/>
<sequence>MTVLIGLVLMMSSTASAYPSRSYYSRPHNNYRYYQPEIDRMLGYYNPYYYMVAAPVQSRSLMSDDYYYQDPYQVSQLNDMFSDYILGQLSKSKGQNRQGVEMRTKANSKNGISRAGNSIPGAFLVPAKVNGAFAGPLAVVPAHYGGPGAVTNSAATGAQYLPIIDGPNWPFLGRPKVVSSFAVDPQSYSSAGGAPYVPVPDGPNWPYIGVASPIAESRSSRPKDYDQHLIDDESYFPNIDYPFNYYPDDEYLYGNY</sequence>
<feature type="signal peptide" evidence="1">
    <location>
        <begin position="1"/>
        <end position="17"/>
    </location>
</feature>
<dbReference type="AlphaFoldDB" id="E9HH30"/>
<evidence type="ECO:0000256" key="1">
    <source>
        <dbReference type="SAM" id="SignalP"/>
    </source>
</evidence>
<dbReference type="EMBL" id="GL732645">
    <property type="protein sequence ID" value="EFX68954.1"/>
    <property type="molecule type" value="Genomic_DNA"/>
</dbReference>
<dbReference type="Proteomes" id="UP000000305">
    <property type="component" value="Unassembled WGS sequence"/>
</dbReference>
<dbReference type="KEGG" id="dpx:DAPPUDRAFT_114114"/>
<evidence type="ECO:0000313" key="2">
    <source>
        <dbReference type="EMBL" id="EFX68954.1"/>
    </source>
</evidence>
<keyword evidence="3" id="KW-1185">Reference proteome</keyword>
<keyword evidence="1" id="KW-0732">Signal</keyword>
<gene>
    <name evidence="2" type="ORF">DAPPUDRAFT_114114</name>
</gene>
<proteinExistence type="predicted"/>
<reference evidence="2 3" key="1">
    <citation type="journal article" date="2011" name="Science">
        <title>The ecoresponsive genome of Daphnia pulex.</title>
        <authorList>
            <person name="Colbourne J.K."/>
            <person name="Pfrender M.E."/>
            <person name="Gilbert D."/>
            <person name="Thomas W.K."/>
            <person name="Tucker A."/>
            <person name="Oakley T.H."/>
            <person name="Tokishita S."/>
            <person name="Aerts A."/>
            <person name="Arnold G.J."/>
            <person name="Basu M.K."/>
            <person name="Bauer D.J."/>
            <person name="Caceres C.E."/>
            <person name="Carmel L."/>
            <person name="Casola C."/>
            <person name="Choi J.H."/>
            <person name="Detter J.C."/>
            <person name="Dong Q."/>
            <person name="Dusheyko S."/>
            <person name="Eads B.D."/>
            <person name="Frohlich T."/>
            <person name="Geiler-Samerotte K.A."/>
            <person name="Gerlach D."/>
            <person name="Hatcher P."/>
            <person name="Jogdeo S."/>
            <person name="Krijgsveld J."/>
            <person name="Kriventseva E.V."/>
            <person name="Kultz D."/>
            <person name="Laforsch C."/>
            <person name="Lindquist E."/>
            <person name="Lopez J."/>
            <person name="Manak J.R."/>
            <person name="Muller J."/>
            <person name="Pangilinan J."/>
            <person name="Patwardhan R.P."/>
            <person name="Pitluck S."/>
            <person name="Pritham E.J."/>
            <person name="Rechtsteiner A."/>
            <person name="Rho M."/>
            <person name="Rogozin I.B."/>
            <person name="Sakarya O."/>
            <person name="Salamov A."/>
            <person name="Schaack S."/>
            <person name="Shapiro H."/>
            <person name="Shiga Y."/>
            <person name="Skalitzky C."/>
            <person name="Smith Z."/>
            <person name="Souvorov A."/>
            <person name="Sung W."/>
            <person name="Tang Z."/>
            <person name="Tsuchiya D."/>
            <person name="Tu H."/>
            <person name="Vos H."/>
            <person name="Wang M."/>
            <person name="Wolf Y.I."/>
            <person name="Yamagata H."/>
            <person name="Yamada T."/>
            <person name="Ye Y."/>
            <person name="Shaw J.R."/>
            <person name="Andrews J."/>
            <person name="Crease T.J."/>
            <person name="Tang H."/>
            <person name="Lucas S.M."/>
            <person name="Robertson H.M."/>
            <person name="Bork P."/>
            <person name="Koonin E.V."/>
            <person name="Zdobnov E.M."/>
            <person name="Grigoriev I.V."/>
            <person name="Lynch M."/>
            <person name="Boore J.L."/>
        </authorList>
    </citation>
    <scope>NUCLEOTIDE SEQUENCE [LARGE SCALE GENOMIC DNA]</scope>
</reference>
<organism evidence="2 3">
    <name type="scientific">Daphnia pulex</name>
    <name type="common">Water flea</name>
    <dbReference type="NCBI Taxonomy" id="6669"/>
    <lineage>
        <taxon>Eukaryota</taxon>
        <taxon>Metazoa</taxon>
        <taxon>Ecdysozoa</taxon>
        <taxon>Arthropoda</taxon>
        <taxon>Crustacea</taxon>
        <taxon>Branchiopoda</taxon>
        <taxon>Diplostraca</taxon>
        <taxon>Cladocera</taxon>
        <taxon>Anomopoda</taxon>
        <taxon>Daphniidae</taxon>
        <taxon>Daphnia</taxon>
    </lineage>
</organism>
<feature type="chain" id="PRO_5003241145" evidence="1">
    <location>
        <begin position="18"/>
        <end position="256"/>
    </location>
</feature>
<name>E9HH30_DAPPU</name>
<protein>
    <submittedName>
        <fullName evidence="2">Uncharacterized protein</fullName>
    </submittedName>
</protein>
<dbReference type="OrthoDB" id="6344482at2759"/>
<accession>E9HH30</accession>
<dbReference type="InParanoid" id="E9HH30"/>